<evidence type="ECO:0000256" key="20">
    <source>
        <dbReference type="SAM" id="SignalP"/>
    </source>
</evidence>
<dbReference type="CDD" id="cd13851">
    <property type="entry name" value="CuRO_1_Fet3p"/>
    <property type="match status" value="1"/>
</dbReference>
<dbReference type="GO" id="GO:0005507">
    <property type="term" value="F:copper ion binding"/>
    <property type="evidence" value="ECO:0007669"/>
    <property type="project" value="InterPro"/>
</dbReference>
<dbReference type="GO" id="GO:0004322">
    <property type="term" value="F:ferroxidase activity"/>
    <property type="evidence" value="ECO:0007669"/>
    <property type="project" value="TreeGrafter"/>
</dbReference>
<dbReference type="CDD" id="cd13877">
    <property type="entry name" value="CuRO_2_Fet3p_like"/>
    <property type="match status" value="1"/>
</dbReference>
<evidence type="ECO:0000256" key="8">
    <source>
        <dbReference type="ARBA" id="ARBA00022723"/>
    </source>
</evidence>
<dbReference type="FunFam" id="2.60.40.420:FF:000024">
    <property type="entry name" value="FET5p Multicopper oxidase"/>
    <property type="match status" value="1"/>
</dbReference>
<dbReference type="FunFam" id="2.60.40.420:FF:000022">
    <property type="entry name" value="FET5p Multicopper oxidase"/>
    <property type="match status" value="1"/>
</dbReference>
<feature type="domain" description="Plastocyanin-like" evidence="23">
    <location>
        <begin position="29"/>
        <end position="145"/>
    </location>
</feature>
<dbReference type="Proteomes" id="UP000694255">
    <property type="component" value="Unassembled WGS sequence"/>
</dbReference>
<evidence type="ECO:0000256" key="7">
    <source>
        <dbReference type="ARBA" id="ARBA00022692"/>
    </source>
</evidence>
<gene>
    <name evidence="24" type="ORF">J8A68_003992</name>
</gene>
<evidence type="ECO:0000256" key="13">
    <source>
        <dbReference type="ARBA" id="ARBA00023004"/>
    </source>
</evidence>
<keyword evidence="16 19" id="KW-0472">Membrane</keyword>
<feature type="region of interest" description="Disordered" evidence="18">
    <location>
        <begin position="599"/>
        <end position="624"/>
    </location>
</feature>
<protein>
    <recommendedName>
        <fullName evidence="26">Iron transport multicopper oxidase FET3</fullName>
    </recommendedName>
</protein>
<evidence type="ECO:0000256" key="19">
    <source>
        <dbReference type="SAM" id="Phobius"/>
    </source>
</evidence>
<feature type="domain" description="Plastocyanin-like" evidence="21">
    <location>
        <begin position="153"/>
        <end position="300"/>
    </location>
</feature>
<evidence type="ECO:0000256" key="16">
    <source>
        <dbReference type="ARBA" id="ARBA00023136"/>
    </source>
</evidence>
<evidence type="ECO:0000256" key="3">
    <source>
        <dbReference type="ARBA" id="ARBA00010609"/>
    </source>
</evidence>
<dbReference type="GeneID" id="73470792"/>
<evidence type="ECO:0000259" key="21">
    <source>
        <dbReference type="Pfam" id="PF00394"/>
    </source>
</evidence>
<dbReference type="EMBL" id="JAGSYN010000178">
    <property type="protein sequence ID" value="KAG7662461.1"/>
    <property type="molecule type" value="Genomic_DNA"/>
</dbReference>
<dbReference type="CDD" id="cd13899">
    <property type="entry name" value="CuRO_3_Fet3p"/>
    <property type="match status" value="1"/>
</dbReference>
<evidence type="ECO:0008006" key="26">
    <source>
        <dbReference type="Google" id="ProtNLM"/>
    </source>
</evidence>
<feature type="domain" description="Plastocyanin-like" evidence="22">
    <location>
        <begin position="365"/>
        <end position="502"/>
    </location>
</feature>
<dbReference type="InterPro" id="IPR001117">
    <property type="entry name" value="Cu-oxidase_2nd"/>
</dbReference>
<evidence type="ECO:0000256" key="10">
    <source>
        <dbReference type="ARBA" id="ARBA00022737"/>
    </source>
</evidence>
<dbReference type="InterPro" id="IPR011706">
    <property type="entry name" value="Cu-oxidase_C"/>
</dbReference>
<feature type="signal peptide" evidence="20">
    <location>
        <begin position="1"/>
        <end position="18"/>
    </location>
</feature>
<reference evidence="24 25" key="1">
    <citation type="journal article" date="2021" name="DNA Res.">
        <title>Genome analysis of Candida subhashii reveals its hybrid nature and dual mitochondrial genome conformations.</title>
        <authorList>
            <person name="Mixao V."/>
            <person name="Hegedusova E."/>
            <person name="Saus E."/>
            <person name="Pryszcz L.P."/>
            <person name="Cillingova A."/>
            <person name="Nosek J."/>
            <person name="Gabaldon T."/>
        </authorList>
    </citation>
    <scope>NUCLEOTIDE SEQUENCE [LARGE SCALE GENOMIC DNA]</scope>
    <source>
        <strain evidence="24 25">CBS 10753</strain>
    </source>
</reference>
<dbReference type="PROSITE" id="PS00080">
    <property type="entry name" value="MULTICOPPER_OXIDASE2"/>
    <property type="match status" value="1"/>
</dbReference>
<sequence length="624" mass="71146">MKLIPVLLFSFLVTLIQAESTTHTYWFNAEWVTANPDGCFERQMIGYNGTWPWPTLRVKKGDRIQMYLTNGLGNQNTSMHFHGLFQRGTNQMDGGDEITQCTIPPGATYLYNFTINGNVGSYWYHSHTVHQYGDGMRGLLVIEDDDFPYEYDEEVILSIGDHYHDEMHVLAEDFLSRFNPTGAEPIPSNLLMNETMNVTWKVEPNKTYLVRLYNIGGFVSQYLWMEDHQFTVVEVDGVYVEKNTTDVLYMTSAQRVAFLLTTKNETDRNYAFMQRFDLTMLDVIPEELYLNRTNWIVYNEDADLPDEYRVSEEYLLNAQDDFYLKPLSKLKNFGDPDYVVTVDVQMDNLGDGINYAFFNNISFVYPKVPTLLTVLSAGEHATNPVIYGSNTNTFVLHGGDVIDIVVNNLDTAKHPFHLHGHHFQLIERHPEIPEPLEPVRFDPEDHAEWPEYPIDRDTAFVESQSYMVLRFKANNPGVWFFHCHIEWHIAQGLVMVFVEDPEAIQNEASQQLTENHKEICRLSNYSLEGNAAGNSKDFLDLTGEKVQVGPLPPGFTARGIVALVFSCIAGILGISVISYYGLSEIKDVEKKVLEDLDLDMSGAESSEEDHDHPSSSHSSSSGHK</sequence>
<dbReference type="OrthoDB" id="2121828at2759"/>
<keyword evidence="17" id="KW-0325">Glycoprotein</keyword>
<evidence type="ECO:0000313" key="24">
    <source>
        <dbReference type="EMBL" id="KAG7662461.1"/>
    </source>
</evidence>
<comment type="subcellular location">
    <subcellularLocation>
        <location evidence="2">Cell membrane</location>
        <topology evidence="2">Single-pass membrane protein</topology>
    </subcellularLocation>
</comment>
<organism evidence="24 25">
    <name type="scientific">[Candida] subhashii</name>
    <dbReference type="NCBI Taxonomy" id="561895"/>
    <lineage>
        <taxon>Eukaryota</taxon>
        <taxon>Fungi</taxon>
        <taxon>Dikarya</taxon>
        <taxon>Ascomycota</taxon>
        <taxon>Saccharomycotina</taxon>
        <taxon>Pichiomycetes</taxon>
        <taxon>Debaryomycetaceae</taxon>
        <taxon>Spathaspora</taxon>
    </lineage>
</organism>
<keyword evidence="10" id="KW-0677">Repeat</keyword>
<keyword evidence="13" id="KW-0408">Iron</keyword>
<evidence type="ECO:0000256" key="5">
    <source>
        <dbReference type="ARBA" id="ARBA00022475"/>
    </source>
</evidence>
<evidence type="ECO:0000256" key="12">
    <source>
        <dbReference type="ARBA" id="ARBA00023002"/>
    </source>
</evidence>
<keyword evidence="8" id="KW-0479">Metal-binding</keyword>
<comment type="caution">
    <text evidence="24">The sequence shown here is derived from an EMBL/GenBank/DDBJ whole genome shotgun (WGS) entry which is preliminary data.</text>
</comment>
<dbReference type="GO" id="GO:0033573">
    <property type="term" value="C:high-affinity iron permease complex"/>
    <property type="evidence" value="ECO:0007669"/>
    <property type="project" value="TreeGrafter"/>
</dbReference>
<evidence type="ECO:0000256" key="1">
    <source>
        <dbReference type="ARBA" id="ARBA00001935"/>
    </source>
</evidence>
<keyword evidence="6" id="KW-0410">Iron transport</keyword>
<dbReference type="FunFam" id="2.60.40.420:FF:000025">
    <property type="entry name" value="FET5p Multicopper oxidase"/>
    <property type="match status" value="1"/>
</dbReference>
<dbReference type="GO" id="GO:0033215">
    <property type="term" value="P:reductive iron assimilation"/>
    <property type="evidence" value="ECO:0007669"/>
    <property type="project" value="TreeGrafter"/>
</dbReference>
<keyword evidence="4" id="KW-0813">Transport</keyword>
<proteinExistence type="inferred from homology"/>
<dbReference type="GO" id="GO:0010106">
    <property type="term" value="P:cellular response to iron ion starvation"/>
    <property type="evidence" value="ECO:0007669"/>
    <property type="project" value="TreeGrafter"/>
</dbReference>
<keyword evidence="25" id="KW-1185">Reference proteome</keyword>
<evidence type="ECO:0000256" key="2">
    <source>
        <dbReference type="ARBA" id="ARBA00004162"/>
    </source>
</evidence>
<name>A0A8J5UL00_9ASCO</name>
<dbReference type="InterPro" id="IPR002355">
    <property type="entry name" value="Cu_oxidase_Cu_BS"/>
</dbReference>
<evidence type="ECO:0000256" key="17">
    <source>
        <dbReference type="ARBA" id="ARBA00023180"/>
    </source>
</evidence>
<dbReference type="PROSITE" id="PS00079">
    <property type="entry name" value="MULTICOPPER_OXIDASE1"/>
    <property type="match status" value="2"/>
</dbReference>
<evidence type="ECO:0000313" key="25">
    <source>
        <dbReference type="Proteomes" id="UP000694255"/>
    </source>
</evidence>
<keyword evidence="15" id="KW-0406">Ion transport</keyword>
<keyword evidence="7 19" id="KW-0812">Transmembrane</keyword>
<dbReference type="InterPro" id="IPR045087">
    <property type="entry name" value="Cu-oxidase_fam"/>
</dbReference>
<keyword evidence="14" id="KW-0186">Copper</keyword>
<evidence type="ECO:0000256" key="11">
    <source>
        <dbReference type="ARBA" id="ARBA00022989"/>
    </source>
</evidence>
<dbReference type="PANTHER" id="PTHR11709:SF361">
    <property type="entry name" value="IRON TRANSPORT MULTICOPPER OXIDASE FET3"/>
    <property type="match status" value="1"/>
</dbReference>
<dbReference type="AlphaFoldDB" id="A0A8J5UL00"/>
<keyword evidence="9 20" id="KW-0732">Signal</keyword>
<feature type="transmembrane region" description="Helical" evidence="19">
    <location>
        <begin position="560"/>
        <end position="582"/>
    </location>
</feature>
<evidence type="ECO:0000259" key="22">
    <source>
        <dbReference type="Pfam" id="PF07731"/>
    </source>
</evidence>
<dbReference type="PANTHER" id="PTHR11709">
    <property type="entry name" value="MULTI-COPPER OXIDASE"/>
    <property type="match status" value="1"/>
</dbReference>
<dbReference type="InterPro" id="IPR011707">
    <property type="entry name" value="Cu-oxidase-like_N"/>
</dbReference>
<dbReference type="Pfam" id="PF00394">
    <property type="entry name" value="Cu-oxidase"/>
    <property type="match status" value="1"/>
</dbReference>
<keyword evidence="5" id="KW-1003">Cell membrane</keyword>
<accession>A0A8J5UL00</accession>
<keyword evidence="12" id="KW-0560">Oxidoreductase</keyword>
<dbReference type="Pfam" id="PF07731">
    <property type="entry name" value="Cu-oxidase_2"/>
    <property type="match status" value="1"/>
</dbReference>
<evidence type="ECO:0000259" key="23">
    <source>
        <dbReference type="Pfam" id="PF07732"/>
    </source>
</evidence>
<comment type="cofactor">
    <cofactor evidence="1">
        <name>Cu cation</name>
        <dbReference type="ChEBI" id="CHEBI:23378"/>
    </cofactor>
</comment>
<evidence type="ECO:0000256" key="14">
    <source>
        <dbReference type="ARBA" id="ARBA00023008"/>
    </source>
</evidence>
<keyword evidence="11 19" id="KW-1133">Transmembrane helix</keyword>
<dbReference type="Pfam" id="PF07732">
    <property type="entry name" value="Cu-oxidase_3"/>
    <property type="match status" value="1"/>
</dbReference>
<evidence type="ECO:0000256" key="6">
    <source>
        <dbReference type="ARBA" id="ARBA00022496"/>
    </source>
</evidence>
<dbReference type="InterPro" id="IPR044130">
    <property type="entry name" value="CuRO_2_Fet3-like"/>
</dbReference>
<feature type="chain" id="PRO_5035278913" description="Iron transport multicopper oxidase FET3" evidence="20">
    <location>
        <begin position="19"/>
        <end position="624"/>
    </location>
</feature>
<dbReference type="RefSeq" id="XP_049262694.1">
    <property type="nucleotide sequence ID" value="XM_049407902.1"/>
</dbReference>
<evidence type="ECO:0000256" key="9">
    <source>
        <dbReference type="ARBA" id="ARBA00022729"/>
    </source>
</evidence>
<dbReference type="InterPro" id="IPR033138">
    <property type="entry name" value="Cu_oxidase_CS"/>
</dbReference>
<feature type="compositionally biased region" description="Low complexity" evidence="18">
    <location>
        <begin position="615"/>
        <end position="624"/>
    </location>
</feature>
<evidence type="ECO:0000256" key="15">
    <source>
        <dbReference type="ARBA" id="ARBA00023065"/>
    </source>
</evidence>
<evidence type="ECO:0000256" key="4">
    <source>
        <dbReference type="ARBA" id="ARBA00022448"/>
    </source>
</evidence>
<evidence type="ECO:0000256" key="18">
    <source>
        <dbReference type="SAM" id="MobiDB-lite"/>
    </source>
</evidence>
<comment type="similarity">
    <text evidence="3">Belongs to the multicopper oxidase family.</text>
</comment>